<protein>
    <submittedName>
        <fullName evidence="3">Uncharacterized protein</fullName>
    </submittedName>
</protein>
<organism evidence="3 4">
    <name type="scientific">Adiantum capillus-veneris</name>
    <name type="common">Maidenhair fern</name>
    <dbReference type="NCBI Taxonomy" id="13818"/>
    <lineage>
        <taxon>Eukaryota</taxon>
        <taxon>Viridiplantae</taxon>
        <taxon>Streptophyta</taxon>
        <taxon>Embryophyta</taxon>
        <taxon>Tracheophyta</taxon>
        <taxon>Polypodiopsida</taxon>
        <taxon>Polypodiidae</taxon>
        <taxon>Polypodiales</taxon>
        <taxon>Pteridineae</taxon>
        <taxon>Pteridaceae</taxon>
        <taxon>Vittarioideae</taxon>
        <taxon>Adiantum</taxon>
    </lineage>
</organism>
<accession>A0A9D4U1C7</accession>
<dbReference type="AlphaFoldDB" id="A0A9D4U1C7"/>
<sequence length="110" mass="12461">MGLRTEAKRGWGNSLGTSPNTKKIFKLKSVDGGVTVGSTNKKHNVTQTWTQMLKMRNSWKLKRELCNINQLQDGLHSRHPLLTMSLLALRTSFLGGFCFPFKFFVAFLKS</sequence>
<dbReference type="Proteomes" id="UP000886520">
    <property type="component" value="Chromosome 25"/>
</dbReference>
<evidence type="ECO:0000256" key="1">
    <source>
        <dbReference type="SAM" id="MobiDB-lite"/>
    </source>
</evidence>
<evidence type="ECO:0000256" key="2">
    <source>
        <dbReference type="SAM" id="Phobius"/>
    </source>
</evidence>
<reference evidence="3" key="1">
    <citation type="submission" date="2021-01" db="EMBL/GenBank/DDBJ databases">
        <title>Adiantum capillus-veneris genome.</title>
        <authorList>
            <person name="Fang Y."/>
            <person name="Liao Q."/>
        </authorList>
    </citation>
    <scope>NUCLEOTIDE SEQUENCE</scope>
    <source>
        <strain evidence="3">H3</strain>
        <tissue evidence="3">Leaf</tissue>
    </source>
</reference>
<dbReference type="EMBL" id="JABFUD020000025">
    <property type="protein sequence ID" value="KAI5059055.1"/>
    <property type="molecule type" value="Genomic_DNA"/>
</dbReference>
<keyword evidence="2" id="KW-1133">Transmembrane helix</keyword>
<evidence type="ECO:0000313" key="4">
    <source>
        <dbReference type="Proteomes" id="UP000886520"/>
    </source>
</evidence>
<proteinExistence type="predicted"/>
<feature type="region of interest" description="Disordered" evidence="1">
    <location>
        <begin position="1"/>
        <end position="20"/>
    </location>
</feature>
<keyword evidence="4" id="KW-1185">Reference proteome</keyword>
<feature type="transmembrane region" description="Helical" evidence="2">
    <location>
        <begin position="87"/>
        <end position="108"/>
    </location>
</feature>
<gene>
    <name evidence="3" type="ORF">GOP47_0025374</name>
</gene>
<keyword evidence="2" id="KW-0812">Transmembrane</keyword>
<evidence type="ECO:0000313" key="3">
    <source>
        <dbReference type="EMBL" id="KAI5059055.1"/>
    </source>
</evidence>
<keyword evidence="2" id="KW-0472">Membrane</keyword>
<name>A0A9D4U1C7_ADICA</name>
<comment type="caution">
    <text evidence="3">The sequence shown here is derived from an EMBL/GenBank/DDBJ whole genome shotgun (WGS) entry which is preliminary data.</text>
</comment>